<name>A0A8T2SEE2_CERRI</name>
<reference evidence="2" key="1">
    <citation type="submission" date="2021-08" db="EMBL/GenBank/DDBJ databases">
        <title>WGS assembly of Ceratopteris richardii.</title>
        <authorList>
            <person name="Marchant D.B."/>
            <person name="Chen G."/>
            <person name="Jenkins J."/>
            <person name="Shu S."/>
            <person name="Leebens-Mack J."/>
            <person name="Grimwood J."/>
            <person name="Schmutz J."/>
            <person name="Soltis P."/>
            <person name="Soltis D."/>
            <person name="Chen Z.-H."/>
        </authorList>
    </citation>
    <scope>NUCLEOTIDE SEQUENCE</scope>
    <source>
        <strain evidence="2">Whitten #5841</strain>
        <tissue evidence="2">Leaf</tissue>
    </source>
</reference>
<comment type="caution">
    <text evidence="2">The sequence shown here is derived from an EMBL/GenBank/DDBJ whole genome shotgun (WGS) entry which is preliminary data.</text>
</comment>
<sequence>MQSFQTEVTLSFSPQFVWQSVIKNLQVSLPAIDHNVSSVEFLDGPPLATSGVFRVRFRQDFHHSDYIKFQWDVIDHDALCAKATAIEGWIIDELIQDLSYYYNVLPSFSDPNACRVSFQVEYLEQTDKHDLRSIFKDQVLNFIAAMEACNFKFI</sequence>
<dbReference type="EMBL" id="CM035425">
    <property type="protein sequence ID" value="KAH7331249.1"/>
    <property type="molecule type" value="Genomic_DNA"/>
</dbReference>
<dbReference type="InterPro" id="IPR023393">
    <property type="entry name" value="START-like_dom_sf"/>
</dbReference>
<organism evidence="2 3">
    <name type="scientific">Ceratopteris richardii</name>
    <name type="common">Triangle waterfern</name>
    <dbReference type="NCBI Taxonomy" id="49495"/>
    <lineage>
        <taxon>Eukaryota</taxon>
        <taxon>Viridiplantae</taxon>
        <taxon>Streptophyta</taxon>
        <taxon>Embryophyta</taxon>
        <taxon>Tracheophyta</taxon>
        <taxon>Polypodiopsida</taxon>
        <taxon>Polypodiidae</taxon>
        <taxon>Polypodiales</taxon>
        <taxon>Pteridineae</taxon>
        <taxon>Pteridaceae</taxon>
        <taxon>Parkerioideae</taxon>
        <taxon>Ceratopteris</taxon>
    </lineage>
</organism>
<dbReference type="OrthoDB" id="1858506at2759"/>
<feature type="domain" description="Bet v I/Major latex protein" evidence="1">
    <location>
        <begin position="2"/>
        <end position="148"/>
    </location>
</feature>
<dbReference type="Gene3D" id="3.30.530.20">
    <property type="match status" value="1"/>
</dbReference>
<evidence type="ECO:0000313" key="3">
    <source>
        <dbReference type="Proteomes" id="UP000825935"/>
    </source>
</evidence>
<evidence type="ECO:0000313" key="2">
    <source>
        <dbReference type="EMBL" id="KAH7331249.1"/>
    </source>
</evidence>
<dbReference type="AlphaFoldDB" id="A0A8T2SEE2"/>
<keyword evidence="3" id="KW-1185">Reference proteome</keyword>
<evidence type="ECO:0000259" key="1">
    <source>
        <dbReference type="Pfam" id="PF00407"/>
    </source>
</evidence>
<proteinExistence type="predicted"/>
<dbReference type="SUPFAM" id="SSF55961">
    <property type="entry name" value="Bet v1-like"/>
    <property type="match status" value="1"/>
</dbReference>
<dbReference type="GO" id="GO:0006952">
    <property type="term" value="P:defense response"/>
    <property type="evidence" value="ECO:0007669"/>
    <property type="project" value="InterPro"/>
</dbReference>
<protein>
    <recommendedName>
        <fullName evidence="1">Bet v I/Major latex protein domain-containing protein</fullName>
    </recommendedName>
</protein>
<accession>A0A8T2SEE2</accession>
<dbReference type="Proteomes" id="UP000825935">
    <property type="component" value="Chromosome 20"/>
</dbReference>
<dbReference type="Pfam" id="PF00407">
    <property type="entry name" value="Bet_v_1"/>
    <property type="match status" value="1"/>
</dbReference>
<dbReference type="InterPro" id="IPR000916">
    <property type="entry name" value="Bet_v_I/MLP"/>
</dbReference>
<gene>
    <name evidence="2" type="ORF">KP509_20G022100</name>
</gene>